<name>A0ABV1Y0J9_9ACTN</name>
<gene>
    <name evidence="2" type="ORF">ABT384_32455</name>
</gene>
<evidence type="ECO:0000313" key="3">
    <source>
        <dbReference type="Proteomes" id="UP001486207"/>
    </source>
</evidence>
<dbReference type="RefSeq" id="WP_268256383.1">
    <property type="nucleotide sequence ID" value="NZ_BNBM01000018.1"/>
</dbReference>
<dbReference type="EMBL" id="JBEPFB010000018">
    <property type="protein sequence ID" value="MER7377349.1"/>
    <property type="molecule type" value="Genomic_DNA"/>
</dbReference>
<accession>A0ABV1Y0J9</accession>
<organism evidence="2 3">
    <name type="scientific">Streptomyces lanatus</name>
    <dbReference type="NCBI Taxonomy" id="66900"/>
    <lineage>
        <taxon>Bacteria</taxon>
        <taxon>Bacillati</taxon>
        <taxon>Actinomycetota</taxon>
        <taxon>Actinomycetes</taxon>
        <taxon>Kitasatosporales</taxon>
        <taxon>Streptomycetaceae</taxon>
        <taxon>Streptomyces</taxon>
    </lineage>
</organism>
<protein>
    <submittedName>
        <fullName evidence="2">Uncharacterized protein</fullName>
    </submittedName>
</protein>
<proteinExistence type="predicted"/>
<keyword evidence="3" id="KW-1185">Reference proteome</keyword>
<reference evidence="2 3" key="1">
    <citation type="submission" date="2024-06" db="EMBL/GenBank/DDBJ databases">
        <title>The Natural Products Discovery Center: Release of the First 8490 Sequenced Strains for Exploring Actinobacteria Biosynthetic Diversity.</title>
        <authorList>
            <person name="Kalkreuter E."/>
            <person name="Kautsar S.A."/>
            <person name="Yang D."/>
            <person name="Bader C.D."/>
            <person name="Teijaro C.N."/>
            <person name="Fluegel L."/>
            <person name="Davis C.M."/>
            <person name="Simpson J.R."/>
            <person name="Lauterbach L."/>
            <person name="Steele A.D."/>
            <person name="Gui C."/>
            <person name="Meng S."/>
            <person name="Li G."/>
            <person name="Viehrig K."/>
            <person name="Ye F."/>
            <person name="Su P."/>
            <person name="Kiefer A.F."/>
            <person name="Nichols A."/>
            <person name="Cepeda A.J."/>
            <person name="Yan W."/>
            <person name="Fan B."/>
            <person name="Jiang Y."/>
            <person name="Adhikari A."/>
            <person name="Zheng C.-J."/>
            <person name="Schuster L."/>
            <person name="Cowan T.M."/>
            <person name="Smanski M.J."/>
            <person name="Chevrette M.G."/>
            <person name="De Carvalho L.P.S."/>
            <person name="Shen B."/>
        </authorList>
    </citation>
    <scope>NUCLEOTIDE SEQUENCE [LARGE SCALE GENOMIC DNA]</scope>
    <source>
        <strain evidence="2 3">NPDC000155</strain>
    </source>
</reference>
<evidence type="ECO:0000313" key="2">
    <source>
        <dbReference type="EMBL" id="MER7377349.1"/>
    </source>
</evidence>
<comment type="caution">
    <text evidence="2">The sequence shown here is derived from an EMBL/GenBank/DDBJ whole genome shotgun (WGS) entry which is preliminary data.</text>
</comment>
<evidence type="ECO:0000256" key="1">
    <source>
        <dbReference type="SAM" id="MobiDB-lite"/>
    </source>
</evidence>
<sequence>MASPLPDGNEQNQCRGAPGKQADCQVAVSGHAVSDTASGRPR</sequence>
<dbReference type="Proteomes" id="UP001486207">
    <property type="component" value="Unassembled WGS sequence"/>
</dbReference>
<feature type="region of interest" description="Disordered" evidence="1">
    <location>
        <begin position="1"/>
        <end position="42"/>
    </location>
</feature>